<dbReference type="InterPro" id="IPR013216">
    <property type="entry name" value="Methyltransf_11"/>
</dbReference>
<dbReference type="PANTHER" id="PTHR46044">
    <property type="entry name" value="NITRILASE"/>
    <property type="match status" value="1"/>
</dbReference>
<reference evidence="3 4" key="2">
    <citation type="journal article" date="2014" name="J. Gen. Appl. Microbiol.">
        <title>The early diverging ascomycetous budding yeast Saitoella complicata has three histone deacetylases belonging to the Clr6, Hos2, and Rpd3 lineages.</title>
        <authorList>
            <person name="Nishida H."/>
            <person name="Matsumoto T."/>
            <person name="Kondo S."/>
            <person name="Hamamoto M."/>
            <person name="Yoshikawa H."/>
        </authorList>
    </citation>
    <scope>NUCLEOTIDE SEQUENCE [LARGE SCALE GENOMIC DNA]</scope>
    <source>
        <strain evidence="3 4">NRRL Y-17804</strain>
    </source>
</reference>
<keyword evidence="4" id="KW-1185">Reference proteome</keyword>
<dbReference type="GO" id="GO:0008757">
    <property type="term" value="F:S-adenosylmethionine-dependent methyltransferase activity"/>
    <property type="evidence" value="ECO:0007669"/>
    <property type="project" value="InterPro"/>
</dbReference>
<dbReference type="CDD" id="cd07564">
    <property type="entry name" value="nitrilases_CHs"/>
    <property type="match status" value="1"/>
</dbReference>
<dbReference type="AlphaFoldDB" id="A0A0E9NB51"/>
<organism evidence="3 4">
    <name type="scientific">Saitoella complicata (strain BCRC 22490 / CBS 7301 / JCM 7358 / NBRC 10748 / NRRL Y-17804)</name>
    <dbReference type="NCBI Taxonomy" id="698492"/>
    <lineage>
        <taxon>Eukaryota</taxon>
        <taxon>Fungi</taxon>
        <taxon>Dikarya</taxon>
        <taxon>Ascomycota</taxon>
        <taxon>Taphrinomycotina</taxon>
        <taxon>Taphrinomycotina incertae sedis</taxon>
        <taxon>Saitoella</taxon>
    </lineage>
</organism>
<accession>A0A0E9NB51</accession>
<dbReference type="SUPFAM" id="SSF53335">
    <property type="entry name" value="S-adenosyl-L-methionine-dependent methyltransferases"/>
    <property type="match status" value="1"/>
</dbReference>
<dbReference type="SUPFAM" id="SSF56317">
    <property type="entry name" value="Carbon-nitrogen hydrolase"/>
    <property type="match status" value="1"/>
</dbReference>
<protein>
    <recommendedName>
        <fullName evidence="2">CN hydrolase domain-containing protein</fullName>
    </recommendedName>
</protein>
<feature type="domain" description="CN hydrolase" evidence="2">
    <location>
        <begin position="8"/>
        <end position="278"/>
    </location>
</feature>
<dbReference type="Pfam" id="PF08241">
    <property type="entry name" value="Methyltransf_11"/>
    <property type="match status" value="1"/>
</dbReference>
<dbReference type="Pfam" id="PF00795">
    <property type="entry name" value="CN_hydrolase"/>
    <property type="match status" value="1"/>
</dbReference>
<dbReference type="InterPro" id="IPR036526">
    <property type="entry name" value="C-N_Hydrolase_sf"/>
</dbReference>
<dbReference type="PANTHER" id="PTHR46044:SF1">
    <property type="entry name" value="CN HYDROLASE DOMAIN-CONTAINING PROTEIN"/>
    <property type="match status" value="1"/>
</dbReference>
<dbReference type="InterPro" id="IPR003010">
    <property type="entry name" value="C-N_Hydrolase"/>
</dbReference>
<dbReference type="STRING" id="698492.A0A0E9NB51"/>
<proteinExistence type="inferred from homology"/>
<evidence type="ECO:0000256" key="1">
    <source>
        <dbReference type="ARBA" id="ARBA00008129"/>
    </source>
</evidence>
<comment type="caution">
    <text evidence="3">The sequence shown here is derived from an EMBL/GenBank/DDBJ whole genome shotgun (WGS) entry which is preliminary data.</text>
</comment>
<dbReference type="InterPro" id="IPR029063">
    <property type="entry name" value="SAM-dependent_MTases_sf"/>
</dbReference>
<dbReference type="Gene3D" id="3.40.50.150">
    <property type="entry name" value="Vaccinia Virus protein VP39"/>
    <property type="match status" value="1"/>
</dbReference>
<dbReference type="PROSITE" id="PS50263">
    <property type="entry name" value="CN_HYDROLASE"/>
    <property type="match status" value="1"/>
</dbReference>
<dbReference type="Gene3D" id="3.60.110.10">
    <property type="entry name" value="Carbon-nitrogen hydrolase"/>
    <property type="match status" value="1"/>
</dbReference>
<evidence type="ECO:0000313" key="3">
    <source>
        <dbReference type="EMBL" id="GAO46635.1"/>
    </source>
</evidence>
<evidence type="ECO:0000313" key="4">
    <source>
        <dbReference type="Proteomes" id="UP000033140"/>
    </source>
</evidence>
<gene>
    <name evidence="3" type="ORF">G7K_0861-t1</name>
</gene>
<reference evidence="3 4" key="1">
    <citation type="journal article" date="2011" name="J. Gen. Appl. Microbiol.">
        <title>Draft genome sequencing of the enigmatic yeast Saitoella complicata.</title>
        <authorList>
            <person name="Nishida H."/>
            <person name="Hamamoto M."/>
            <person name="Sugiyama J."/>
        </authorList>
    </citation>
    <scope>NUCLEOTIDE SEQUENCE [LARGE SCALE GENOMIC DNA]</scope>
    <source>
        <strain evidence="3 4">NRRL Y-17804</strain>
    </source>
</reference>
<dbReference type="EMBL" id="BACD03000005">
    <property type="protein sequence ID" value="GAO46635.1"/>
    <property type="molecule type" value="Genomic_DNA"/>
</dbReference>
<name>A0A0E9NB51_SAICN</name>
<dbReference type="InterPro" id="IPR044149">
    <property type="entry name" value="Nitrilases_CHs"/>
</dbReference>
<comment type="similarity">
    <text evidence="1">Belongs to the carbon-nitrogen hydrolase superfamily. Nitrilase family.</text>
</comment>
<dbReference type="Proteomes" id="UP000033140">
    <property type="component" value="Unassembled WGS sequence"/>
</dbReference>
<reference evidence="3 4" key="3">
    <citation type="journal article" date="2015" name="Genome Announc.">
        <title>Draft Genome Sequence of the Archiascomycetous Yeast Saitoella complicata.</title>
        <authorList>
            <person name="Yamauchi K."/>
            <person name="Kondo S."/>
            <person name="Hamamoto M."/>
            <person name="Takahashi Y."/>
            <person name="Ogura Y."/>
            <person name="Hayashi T."/>
            <person name="Nishida H."/>
        </authorList>
    </citation>
    <scope>NUCLEOTIDE SEQUENCE [LARGE SCALE GENOMIC DNA]</scope>
    <source>
        <strain evidence="3 4">NRRL Y-17804</strain>
    </source>
</reference>
<sequence length="626" mass="69590">MTSPSTVVKVAAVQSAPVAFDLDATLDKLDRLTAEAAGKGAQLVVFPEAFVCAYPKLYDFGAVVGNRTPEGRKWFRKYIDSSVTIPSPAFDRLCAAAATNKVFLQVGIIERDGGTIYCCAVLISPSGELVYKHRKLMPTGSERLVWGFGDGSGLHVAQTELGKIGSVICWENFMPSMRMAMYQRNIEIYLAPTADGRETWPPLIQTIAQEGRCFTISVNQFSTRKDYPEDYPPFAGKDDISPDYVVSAGGSCIVSPLGQFVAGPCWNKEETLYADLEMDQISEGKMDFDVVGHYSRPDIFQLKVDTSERSAVSSGLSSVLSKSIFCESMTSISVFKVIHNDELVFSQNWLRERLTKLMIKKAINQVLKPHLAAMSAGGAAAGCASYSWAAVPFTTFPAQWPYTETDMRRMDPSPDSNFYSSPRFVTHIDDRAIGVLERYYASVHSEGMRILDICSSWVSHVPSYESLELHGLGMNETELKGNPALQGRYKVIDLNVRPAGWKSEYGGTQFDSIICTVSIDYLEKPREVLSEVAGCLKPGGYVHLAISNRCFPTKVVGRWLRISEEERLEMIANYFHFARSPFGHDTDQRPQSNFEPGQLYVAIEKITLSDGQGWTDPLWIVRAKRR</sequence>
<evidence type="ECO:0000259" key="2">
    <source>
        <dbReference type="PROSITE" id="PS50263"/>
    </source>
</evidence>